<protein>
    <submittedName>
        <fullName evidence="1">Uncharacterized protein</fullName>
    </submittedName>
</protein>
<reference evidence="1" key="1">
    <citation type="submission" date="2021-02" db="EMBL/GenBank/DDBJ databases">
        <title>Fulvivirga sp. S481 isolated from sea water.</title>
        <authorList>
            <person name="Bae S.S."/>
            <person name="Baek K."/>
        </authorList>
    </citation>
    <scope>NUCLEOTIDE SEQUENCE</scope>
    <source>
        <strain evidence="1">S481</strain>
    </source>
</reference>
<dbReference type="Proteomes" id="UP000662783">
    <property type="component" value="Chromosome"/>
</dbReference>
<dbReference type="KEGG" id="fuv:JR347_10480"/>
<dbReference type="EMBL" id="CP070608">
    <property type="protein sequence ID" value="QSE96041.1"/>
    <property type="molecule type" value="Genomic_DNA"/>
</dbReference>
<evidence type="ECO:0000313" key="1">
    <source>
        <dbReference type="EMBL" id="QSE96041.1"/>
    </source>
</evidence>
<name>A0A974ZZR4_9BACT</name>
<sequence length="136" mass="15585">MRKYLFALIAICSCINFTSCVLDEINQTVIYNGRTEIIEITYDETLQDSSVVFGKVISAVDNSTPEFNARIWTEKDVFETDSDLNGLFELKLPSGKYDIKCKNRYANSDFTEEIIDIELKPNEKLEVNFYLGVKAE</sequence>
<dbReference type="RefSeq" id="WP_205720554.1">
    <property type="nucleotide sequence ID" value="NZ_CP070608.1"/>
</dbReference>
<dbReference type="AlphaFoldDB" id="A0A974ZZR4"/>
<accession>A0A974ZZR4</accession>
<proteinExistence type="predicted"/>
<gene>
    <name evidence="1" type="ORF">JR347_10480</name>
</gene>
<keyword evidence="2" id="KW-1185">Reference proteome</keyword>
<organism evidence="1 2">
    <name type="scientific">Fulvivirga lutea</name>
    <dbReference type="NCBI Taxonomy" id="2810512"/>
    <lineage>
        <taxon>Bacteria</taxon>
        <taxon>Pseudomonadati</taxon>
        <taxon>Bacteroidota</taxon>
        <taxon>Cytophagia</taxon>
        <taxon>Cytophagales</taxon>
        <taxon>Fulvivirgaceae</taxon>
        <taxon>Fulvivirga</taxon>
    </lineage>
</organism>
<evidence type="ECO:0000313" key="2">
    <source>
        <dbReference type="Proteomes" id="UP000662783"/>
    </source>
</evidence>